<geneLocation type="plasmid" evidence="3 4">
    <name>2</name>
</geneLocation>
<sequence>MARRILIITGDGGECYETLYAVHRLREAGHEPRIAAPTRKRLHLVIHDFEPGWDTYVERAGYRLESDLAFDDVRVDDYDAVLVLGGRAPEYLRHDARVLAIVRSFHERGKWVFGICHGVQVLVRAGLAAGARVTAYEHCRTDVELGGGEYVADRQAVRHGRMVTAQTWQSHPEFYREVMSCLGEGEPGAVPDLASTFAAPRAASAAAS</sequence>
<gene>
    <name evidence="3" type="ORF">J421_5785</name>
</gene>
<dbReference type="PROSITE" id="PS51276">
    <property type="entry name" value="PEPTIDASE_C56_PFPI"/>
    <property type="match status" value="1"/>
</dbReference>
<dbReference type="EMBL" id="CP007130">
    <property type="protein sequence ID" value="AHG93320.1"/>
    <property type="molecule type" value="Genomic_DNA"/>
</dbReference>
<dbReference type="GO" id="GO:0008233">
    <property type="term" value="F:peptidase activity"/>
    <property type="evidence" value="ECO:0007669"/>
    <property type="project" value="UniProtKB-KW"/>
</dbReference>
<dbReference type="eggNOG" id="COG0693">
    <property type="taxonomic scope" value="Bacteria"/>
</dbReference>
<evidence type="ECO:0000313" key="3">
    <source>
        <dbReference type="EMBL" id="AHG93320.1"/>
    </source>
</evidence>
<dbReference type="KEGG" id="gba:J421_5785"/>
<name>W0RSN7_9BACT</name>
<dbReference type="InterPro" id="IPR029062">
    <property type="entry name" value="Class_I_gatase-like"/>
</dbReference>
<dbReference type="PANTHER" id="PTHR42733">
    <property type="entry name" value="DJ-1 PROTEIN"/>
    <property type="match status" value="1"/>
</dbReference>
<dbReference type="InterPro" id="IPR006286">
    <property type="entry name" value="C56_PfpI-like"/>
</dbReference>
<reference evidence="3 4" key="1">
    <citation type="journal article" date="2014" name="Genome Announc.">
        <title>Genome Sequence and Methylome of Soil Bacterium Gemmatirosa kalamazoonensis KBS708T, a Member of the Rarely Cultivated Gemmatimonadetes Phylum.</title>
        <authorList>
            <person name="Debruyn J.M."/>
            <person name="Radosevich M."/>
            <person name="Wommack K.E."/>
            <person name="Polson S.W."/>
            <person name="Hauser L.J."/>
            <person name="Fawaz M.N."/>
            <person name="Korlach J."/>
            <person name="Tsai Y.C."/>
        </authorList>
    </citation>
    <scope>NUCLEOTIDE SEQUENCE [LARGE SCALE GENOMIC DNA]</scope>
    <source>
        <strain evidence="3 4">KBS708</strain>
        <plasmid evidence="4">Plasmid 2</plasmid>
    </source>
</reference>
<dbReference type="InterPro" id="IPR002818">
    <property type="entry name" value="DJ-1/PfpI"/>
</dbReference>
<dbReference type="CDD" id="cd03169">
    <property type="entry name" value="GATase1_PfpI_1"/>
    <property type="match status" value="1"/>
</dbReference>
<dbReference type="RefSeq" id="WP_025414626.1">
    <property type="nucleotide sequence ID" value="NZ_CP007130.1"/>
</dbReference>
<dbReference type="OrthoDB" id="9800516at2"/>
<dbReference type="PANTHER" id="PTHR42733:SF2">
    <property type="entry name" value="DJ-1_THIJ_PFPI FAMILY PROTEIN"/>
    <property type="match status" value="1"/>
</dbReference>
<evidence type="ECO:0000259" key="2">
    <source>
        <dbReference type="Pfam" id="PF01965"/>
    </source>
</evidence>
<dbReference type="GO" id="GO:0006508">
    <property type="term" value="P:proteolysis"/>
    <property type="evidence" value="ECO:0007669"/>
    <property type="project" value="UniProtKB-KW"/>
</dbReference>
<dbReference type="Proteomes" id="UP000019151">
    <property type="component" value="Plasmid 2"/>
</dbReference>
<dbReference type="HOGENOM" id="CLU_000445_44_4_0"/>
<dbReference type="NCBIfam" id="TIGR01382">
    <property type="entry name" value="PfpI"/>
    <property type="match status" value="1"/>
</dbReference>
<comment type="similarity">
    <text evidence="1">Belongs to the peptidase C56 family.</text>
</comment>
<feature type="domain" description="DJ-1/PfpI" evidence="2">
    <location>
        <begin position="3"/>
        <end position="179"/>
    </location>
</feature>
<dbReference type="PATRIC" id="fig|861299.3.peg.5832"/>
<dbReference type="PROSITE" id="PS51273">
    <property type="entry name" value="GATASE_TYPE_1"/>
    <property type="match status" value="1"/>
</dbReference>
<dbReference type="SUPFAM" id="SSF52317">
    <property type="entry name" value="Class I glutamine amidotransferase-like"/>
    <property type="match status" value="1"/>
</dbReference>
<proteinExistence type="inferred from homology"/>
<evidence type="ECO:0000256" key="1">
    <source>
        <dbReference type="ARBA" id="ARBA00008542"/>
    </source>
</evidence>
<dbReference type="InParanoid" id="W0RSN7"/>
<keyword evidence="3" id="KW-0645">Protease</keyword>
<keyword evidence="3" id="KW-0614">Plasmid</keyword>
<dbReference type="Pfam" id="PF01965">
    <property type="entry name" value="DJ-1_PfpI"/>
    <property type="match status" value="1"/>
</dbReference>
<dbReference type="Gene3D" id="3.40.50.880">
    <property type="match status" value="1"/>
</dbReference>
<keyword evidence="4" id="KW-1185">Reference proteome</keyword>
<protein>
    <submittedName>
        <fullName evidence="3">Intracellular protease, PfpI family</fullName>
    </submittedName>
</protein>
<evidence type="ECO:0000313" key="4">
    <source>
        <dbReference type="Proteomes" id="UP000019151"/>
    </source>
</evidence>
<accession>W0RSN7</accession>
<organism evidence="3 4">
    <name type="scientific">Gemmatirosa kalamazoonensis</name>
    <dbReference type="NCBI Taxonomy" id="861299"/>
    <lineage>
        <taxon>Bacteria</taxon>
        <taxon>Pseudomonadati</taxon>
        <taxon>Gemmatimonadota</taxon>
        <taxon>Gemmatimonadia</taxon>
        <taxon>Gemmatimonadales</taxon>
        <taxon>Gemmatimonadaceae</taxon>
        <taxon>Gemmatirosa</taxon>
    </lineage>
</organism>
<keyword evidence="3" id="KW-0378">Hydrolase</keyword>
<dbReference type="AlphaFoldDB" id="W0RSN7"/>